<accession>A0A7W7QHP7</accession>
<dbReference type="SUPFAM" id="SSF53474">
    <property type="entry name" value="alpha/beta-Hydrolases"/>
    <property type="match status" value="1"/>
</dbReference>
<keyword evidence="1 3" id="KW-0378">Hydrolase</keyword>
<reference evidence="3 4" key="1">
    <citation type="submission" date="2020-08" db="EMBL/GenBank/DDBJ databases">
        <title>Genomic Encyclopedia of Type Strains, Phase III (KMG-III): the genomes of soil and plant-associated and newly described type strains.</title>
        <authorList>
            <person name="Whitman W."/>
        </authorList>
    </citation>
    <scope>NUCLEOTIDE SEQUENCE [LARGE SCALE GENOMIC DNA]</scope>
    <source>
        <strain evidence="3 4">CECT 8840</strain>
    </source>
</reference>
<gene>
    <name evidence="3" type="ORF">FHS44_000745</name>
</gene>
<sequence>MTPDAGYDVRATVGEVEFARMMERYRAESVAAVAGLPGRAGLPYDDSGEVLDVWGTGARPRPVFVFLHGGYWRMLSRHDSAFMARALADHGIATVVPDYTLAPRASLEEIVRQVRTAVAWIHRHGPEHGLDPARIVVGGSSAGGHLAAMTAVGGWQEPLGLPPSAVRAVLPVSGLFDLRPLVRTYVNEWLGLDEARAAALSPLLRPVEPGCPAHVVVAEHDGAGFLDQAARFHARWPSELLTVPGRHHYDVILDLADTDSALTRALLNLF</sequence>
<evidence type="ECO:0000259" key="2">
    <source>
        <dbReference type="Pfam" id="PF20434"/>
    </source>
</evidence>
<dbReference type="PANTHER" id="PTHR48081:SF33">
    <property type="entry name" value="KYNURENINE FORMAMIDASE"/>
    <property type="match status" value="1"/>
</dbReference>
<dbReference type="InterPro" id="IPR049492">
    <property type="entry name" value="BD-FAE-like_dom"/>
</dbReference>
<dbReference type="Gene3D" id="3.40.50.1820">
    <property type="entry name" value="alpha/beta hydrolase"/>
    <property type="match status" value="1"/>
</dbReference>
<dbReference type="InterPro" id="IPR050300">
    <property type="entry name" value="GDXG_lipolytic_enzyme"/>
</dbReference>
<dbReference type="EC" id="3.5.1.9" evidence="3"/>
<protein>
    <submittedName>
        <fullName evidence="3">Arylformamidase</fullName>
        <ecNumber evidence="3">3.5.1.9</ecNumber>
    </submittedName>
</protein>
<evidence type="ECO:0000313" key="4">
    <source>
        <dbReference type="Proteomes" id="UP000552644"/>
    </source>
</evidence>
<dbReference type="PANTHER" id="PTHR48081">
    <property type="entry name" value="AB HYDROLASE SUPERFAMILY PROTEIN C4A8.06C"/>
    <property type="match status" value="1"/>
</dbReference>
<keyword evidence="4" id="KW-1185">Reference proteome</keyword>
<dbReference type="RefSeq" id="WP_312863520.1">
    <property type="nucleotide sequence ID" value="NZ_JACHJP010000001.1"/>
</dbReference>
<name>A0A7W7QHP7_9ACTN</name>
<dbReference type="GO" id="GO:0004061">
    <property type="term" value="F:arylformamidase activity"/>
    <property type="evidence" value="ECO:0007669"/>
    <property type="project" value="UniProtKB-EC"/>
</dbReference>
<dbReference type="Proteomes" id="UP000552644">
    <property type="component" value="Unassembled WGS sequence"/>
</dbReference>
<feature type="domain" description="BD-FAE-like" evidence="2">
    <location>
        <begin position="59"/>
        <end position="155"/>
    </location>
</feature>
<comment type="caution">
    <text evidence="3">The sequence shown here is derived from an EMBL/GenBank/DDBJ whole genome shotgun (WGS) entry which is preliminary data.</text>
</comment>
<evidence type="ECO:0000256" key="1">
    <source>
        <dbReference type="ARBA" id="ARBA00022801"/>
    </source>
</evidence>
<dbReference type="Pfam" id="PF20434">
    <property type="entry name" value="BD-FAE"/>
    <property type="match status" value="1"/>
</dbReference>
<dbReference type="InterPro" id="IPR029058">
    <property type="entry name" value="AB_hydrolase_fold"/>
</dbReference>
<dbReference type="AlphaFoldDB" id="A0A7W7QHP7"/>
<dbReference type="EMBL" id="JACHJP010000001">
    <property type="protein sequence ID" value="MBB4913673.1"/>
    <property type="molecule type" value="Genomic_DNA"/>
</dbReference>
<evidence type="ECO:0000313" key="3">
    <source>
        <dbReference type="EMBL" id="MBB4913673.1"/>
    </source>
</evidence>
<proteinExistence type="predicted"/>
<organism evidence="3 4">
    <name type="scientific">Streptosporangium saharense</name>
    <dbReference type="NCBI Taxonomy" id="1706840"/>
    <lineage>
        <taxon>Bacteria</taxon>
        <taxon>Bacillati</taxon>
        <taxon>Actinomycetota</taxon>
        <taxon>Actinomycetes</taxon>
        <taxon>Streptosporangiales</taxon>
        <taxon>Streptosporangiaceae</taxon>
        <taxon>Streptosporangium</taxon>
    </lineage>
</organism>